<dbReference type="RefSeq" id="XP_002953938.1">
    <property type="nucleotide sequence ID" value="XM_002953892.1"/>
</dbReference>
<dbReference type="EMBL" id="GL378360">
    <property type="protein sequence ID" value="EFJ44967.1"/>
    <property type="molecule type" value="Genomic_DNA"/>
</dbReference>
<keyword evidence="2" id="KW-1185">Reference proteome</keyword>
<evidence type="ECO:0000313" key="1">
    <source>
        <dbReference type="EMBL" id="EFJ44967.1"/>
    </source>
</evidence>
<dbReference type="GeneID" id="9617185"/>
<organism evidence="2">
    <name type="scientific">Volvox carteri f. nagariensis</name>
    <dbReference type="NCBI Taxonomy" id="3068"/>
    <lineage>
        <taxon>Eukaryota</taxon>
        <taxon>Viridiplantae</taxon>
        <taxon>Chlorophyta</taxon>
        <taxon>core chlorophytes</taxon>
        <taxon>Chlorophyceae</taxon>
        <taxon>CS clade</taxon>
        <taxon>Chlamydomonadales</taxon>
        <taxon>Volvocaceae</taxon>
        <taxon>Volvox</taxon>
    </lineage>
</organism>
<sequence>MLDLLSRTCPHLCPGVQAAAKALEYDGACEHLHGTSLHDLHKPVVVLGASGFDAAVLKELPPVASGIRRNDDTRLGIEGALMPFATSTARSAHPYVGFGGVEHPDNCKEAALPSRARSGLGVLA</sequence>
<dbReference type="InParanoid" id="D8U5R5"/>
<dbReference type="AlphaFoldDB" id="D8U5R5"/>
<proteinExistence type="predicted"/>
<evidence type="ECO:0000313" key="2">
    <source>
        <dbReference type="Proteomes" id="UP000001058"/>
    </source>
</evidence>
<accession>D8U5R5</accession>
<name>D8U5R5_VOLCA</name>
<reference evidence="1 2" key="1">
    <citation type="journal article" date="2010" name="Science">
        <title>Genomic analysis of organismal complexity in the multicellular green alga Volvox carteri.</title>
        <authorList>
            <person name="Prochnik S.E."/>
            <person name="Umen J."/>
            <person name="Nedelcu A.M."/>
            <person name="Hallmann A."/>
            <person name="Miller S.M."/>
            <person name="Nishii I."/>
            <person name="Ferris P."/>
            <person name="Kuo A."/>
            <person name="Mitros T."/>
            <person name="Fritz-Laylin L.K."/>
            <person name="Hellsten U."/>
            <person name="Chapman J."/>
            <person name="Simakov O."/>
            <person name="Rensing S.A."/>
            <person name="Terry A."/>
            <person name="Pangilinan J."/>
            <person name="Kapitonov V."/>
            <person name="Jurka J."/>
            <person name="Salamov A."/>
            <person name="Shapiro H."/>
            <person name="Schmutz J."/>
            <person name="Grimwood J."/>
            <person name="Lindquist E."/>
            <person name="Lucas S."/>
            <person name="Grigoriev I.V."/>
            <person name="Schmitt R."/>
            <person name="Kirk D."/>
            <person name="Rokhsar D.S."/>
        </authorList>
    </citation>
    <scope>NUCLEOTIDE SEQUENCE [LARGE SCALE GENOMIC DNA]</scope>
    <source>
        <strain evidence="2">f. Nagariensis / Eve</strain>
    </source>
</reference>
<gene>
    <name evidence="1" type="ORF">VOLCADRAFT_94785</name>
</gene>
<protein>
    <submittedName>
        <fullName evidence="1">Uncharacterized protein</fullName>
    </submittedName>
</protein>
<dbReference type="Proteomes" id="UP000001058">
    <property type="component" value="Unassembled WGS sequence"/>
</dbReference>
<dbReference type="KEGG" id="vcn:VOLCADRAFT_94785"/>